<sequence>MADSNITKRALAASLKELMMEQPFDKINVAQICERCNMNRKSFYYHFKDKYDLVNWIFDTEFIELLKHENLSISYREHWVFIEKICGYFYQNHSFYRKALQIKGQNSFSDHFQEYMRPFIAERISSLFGGEQVDEFTLDFFGDAVICTMERWLRTKECMPPEQFVEKVKRLTEKCAHFICQEMSQMEQAPF</sequence>
<name>A0ABR9RCY7_9FIRM</name>
<keyword evidence="5" id="KW-1185">Reference proteome</keyword>
<evidence type="ECO:0000313" key="5">
    <source>
        <dbReference type="Proteomes" id="UP000806211"/>
    </source>
</evidence>
<dbReference type="PROSITE" id="PS50977">
    <property type="entry name" value="HTH_TETR_2"/>
    <property type="match status" value="1"/>
</dbReference>
<proteinExistence type="predicted"/>
<dbReference type="Pfam" id="PF14278">
    <property type="entry name" value="TetR_C_8"/>
    <property type="match status" value="1"/>
</dbReference>
<reference evidence="4 5" key="1">
    <citation type="submission" date="2020-10" db="EMBL/GenBank/DDBJ databases">
        <title>ChiBAC.</title>
        <authorList>
            <person name="Zenner C."/>
            <person name="Hitch T.C.A."/>
            <person name="Clavel T."/>
        </authorList>
    </citation>
    <scope>NUCLEOTIDE SEQUENCE [LARGE SCALE GENOMIC DNA]</scope>
    <source>
        <strain evidence="4 5">DSM 107456</strain>
    </source>
</reference>
<dbReference type="Pfam" id="PF00440">
    <property type="entry name" value="TetR_N"/>
    <property type="match status" value="1"/>
</dbReference>
<comment type="caution">
    <text evidence="4">The sequence shown here is derived from an EMBL/GenBank/DDBJ whole genome shotgun (WGS) entry which is preliminary data.</text>
</comment>
<accession>A0ABR9RCY7</accession>
<dbReference type="Gene3D" id="1.10.357.10">
    <property type="entry name" value="Tetracycline Repressor, domain 2"/>
    <property type="match status" value="1"/>
</dbReference>
<dbReference type="SUPFAM" id="SSF46689">
    <property type="entry name" value="Homeodomain-like"/>
    <property type="match status" value="1"/>
</dbReference>
<dbReference type="PANTHER" id="PTHR43479:SF7">
    <property type="entry name" value="TETR-FAMILY TRANSCRIPTIONAL REGULATOR"/>
    <property type="match status" value="1"/>
</dbReference>
<evidence type="ECO:0000256" key="1">
    <source>
        <dbReference type="ARBA" id="ARBA00023125"/>
    </source>
</evidence>
<dbReference type="InterPro" id="IPR039532">
    <property type="entry name" value="TetR_C_Firmicutes"/>
</dbReference>
<dbReference type="EMBL" id="JADCKF010000010">
    <property type="protein sequence ID" value="MBE5056569.1"/>
    <property type="molecule type" value="Genomic_DNA"/>
</dbReference>
<protein>
    <submittedName>
        <fullName evidence="4">TetR/AcrR family transcriptional regulator C-terminal domain-containing protein</fullName>
    </submittedName>
</protein>
<dbReference type="InterPro" id="IPR009057">
    <property type="entry name" value="Homeodomain-like_sf"/>
</dbReference>
<keyword evidence="1 2" id="KW-0238">DNA-binding</keyword>
<dbReference type="InterPro" id="IPR001647">
    <property type="entry name" value="HTH_TetR"/>
</dbReference>
<feature type="domain" description="HTH tetR-type" evidence="3">
    <location>
        <begin position="5"/>
        <end position="65"/>
    </location>
</feature>
<dbReference type="RefSeq" id="WP_193538371.1">
    <property type="nucleotide sequence ID" value="NZ_JADCKF010000010.1"/>
</dbReference>
<dbReference type="Proteomes" id="UP000806211">
    <property type="component" value="Unassembled WGS sequence"/>
</dbReference>
<evidence type="ECO:0000256" key="2">
    <source>
        <dbReference type="PROSITE-ProRule" id="PRU00335"/>
    </source>
</evidence>
<dbReference type="PANTHER" id="PTHR43479">
    <property type="entry name" value="ACREF/ENVCD OPERON REPRESSOR-RELATED"/>
    <property type="match status" value="1"/>
</dbReference>
<organism evidence="4 5">
    <name type="scientific">Pseudoflavonifractor gallinarum</name>
    <dbReference type="NCBI Taxonomy" id="2779352"/>
    <lineage>
        <taxon>Bacteria</taxon>
        <taxon>Bacillati</taxon>
        <taxon>Bacillota</taxon>
        <taxon>Clostridia</taxon>
        <taxon>Eubacteriales</taxon>
        <taxon>Oscillospiraceae</taxon>
        <taxon>Pseudoflavonifractor</taxon>
    </lineage>
</organism>
<evidence type="ECO:0000313" key="4">
    <source>
        <dbReference type="EMBL" id="MBE5056569.1"/>
    </source>
</evidence>
<evidence type="ECO:0000259" key="3">
    <source>
        <dbReference type="PROSITE" id="PS50977"/>
    </source>
</evidence>
<feature type="DNA-binding region" description="H-T-H motif" evidence="2">
    <location>
        <begin position="28"/>
        <end position="47"/>
    </location>
</feature>
<dbReference type="InterPro" id="IPR050624">
    <property type="entry name" value="HTH-type_Tx_Regulator"/>
</dbReference>
<gene>
    <name evidence="4" type="ORF">INF37_11250</name>
</gene>